<comment type="caution">
    <text evidence="2">The sequence shown here is derived from an EMBL/GenBank/DDBJ whole genome shotgun (WGS) entry which is preliminary data.</text>
</comment>
<feature type="region of interest" description="Disordered" evidence="1">
    <location>
        <begin position="183"/>
        <end position="224"/>
    </location>
</feature>
<dbReference type="OMA" id="FLENICP"/>
<protein>
    <submittedName>
        <fullName evidence="2">Uncharacterized protein</fullName>
    </submittedName>
</protein>
<feature type="compositionally biased region" description="Acidic residues" evidence="1">
    <location>
        <begin position="187"/>
        <end position="208"/>
    </location>
</feature>
<dbReference type="AlphaFoldDB" id="A0A2G2Y5N9"/>
<proteinExistence type="predicted"/>
<reference evidence="2 3" key="2">
    <citation type="journal article" date="2017" name="Genome Biol.">
        <title>New reference genome sequences of hot pepper reveal the massive evolution of plant disease-resistance genes by retroduplication.</title>
        <authorList>
            <person name="Kim S."/>
            <person name="Park J."/>
            <person name="Yeom S.I."/>
            <person name="Kim Y.M."/>
            <person name="Seo E."/>
            <person name="Kim K.T."/>
            <person name="Kim M.S."/>
            <person name="Lee J.M."/>
            <person name="Cheong K."/>
            <person name="Shin H.S."/>
            <person name="Kim S.B."/>
            <person name="Han K."/>
            <person name="Lee J."/>
            <person name="Park M."/>
            <person name="Lee H.A."/>
            <person name="Lee H.Y."/>
            <person name="Lee Y."/>
            <person name="Oh S."/>
            <person name="Lee J.H."/>
            <person name="Choi E."/>
            <person name="Choi E."/>
            <person name="Lee S.E."/>
            <person name="Jeon J."/>
            <person name="Kim H."/>
            <person name="Choi G."/>
            <person name="Song H."/>
            <person name="Lee J."/>
            <person name="Lee S.C."/>
            <person name="Kwon J.K."/>
            <person name="Lee H.Y."/>
            <person name="Koo N."/>
            <person name="Hong Y."/>
            <person name="Kim R.W."/>
            <person name="Kang W.H."/>
            <person name="Huh J.H."/>
            <person name="Kang B.C."/>
            <person name="Yang T.J."/>
            <person name="Lee Y.H."/>
            <person name="Bennetzen J.L."/>
            <person name="Choi D."/>
        </authorList>
    </citation>
    <scope>NUCLEOTIDE SEQUENCE [LARGE SCALE GENOMIC DNA]</scope>
    <source>
        <strain evidence="3">cv. CM334</strain>
    </source>
</reference>
<reference evidence="2 3" key="1">
    <citation type="journal article" date="2014" name="Nat. Genet.">
        <title>Genome sequence of the hot pepper provides insights into the evolution of pungency in Capsicum species.</title>
        <authorList>
            <person name="Kim S."/>
            <person name="Park M."/>
            <person name="Yeom S.I."/>
            <person name="Kim Y.M."/>
            <person name="Lee J.M."/>
            <person name="Lee H.A."/>
            <person name="Seo E."/>
            <person name="Choi J."/>
            <person name="Cheong K."/>
            <person name="Kim K.T."/>
            <person name="Jung K."/>
            <person name="Lee G.W."/>
            <person name="Oh S.K."/>
            <person name="Bae C."/>
            <person name="Kim S.B."/>
            <person name="Lee H.Y."/>
            <person name="Kim S.Y."/>
            <person name="Kim M.S."/>
            <person name="Kang B.C."/>
            <person name="Jo Y.D."/>
            <person name="Yang H.B."/>
            <person name="Jeong H.J."/>
            <person name="Kang W.H."/>
            <person name="Kwon J.K."/>
            <person name="Shin C."/>
            <person name="Lim J.Y."/>
            <person name="Park J.H."/>
            <person name="Huh J.H."/>
            <person name="Kim J.S."/>
            <person name="Kim B.D."/>
            <person name="Cohen O."/>
            <person name="Paran I."/>
            <person name="Suh M.C."/>
            <person name="Lee S.B."/>
            <person name="Kim Y.K."/>
            <person name="Shin Y."/>
            <person name="Noh S.J."/>
            <person name="Park J."/>
            <person name="Seo Y.S."/>
            <person name="Kwon S.Y."/>
            <person name="Kim H.A."/>
            <person name="Park J.M."/>
            <person name="Kim H.J."/>
            <person name="Choi S.B."/>
            <person name="Bosland P.W."/>
            <person name="Reeves G."/>
            <person name="Jo S.H."/>
            <person name="Lee B.W."/>
            <person name="Cho H.T."/>
            <person name="Choi H.S."/>
            <person name="Lee M.S."/>
            <person name="Yu Y."/>
            <person name="Do Choi Y."/>
            <person name="Park B.S."/>
            <person name="van Deynze A."/>
            <person name="Ashrafi H."/>
            <person name="Hill T."/>
            <person name="Kim W.T."/>
            <person name="Pai H.S."/>
            <person name="Ahn H.K."/>
            <person name="Yeam I."/>
            <person name="Giovannoni J.J."/>
            <person name="Rose J.K."/>
            <person name="Sorensen I."/>
            <person name="Lee S.J."/>
            <person name="Kim R.W."/>
            <person name="Choi I.Y."/>
            <person name="Choi B.S."/>
            <person name="Lim J.S."/>
            <person name="Lee Y.H."/>
            <person name="Choi D."/>
        </authorList>
    </citation>
    <scope>NUCLEOTIDE SEQUENCE [LARGE SCALE GENOMIC DNA]</scope>
    <source>
        <strain evidence="3">cv. CM334</strain>
    </source>
</reference>
<gene>
    <name evidence="2" type="ORF">T459_29473</name>
</gene>
<accession>A0A2G2Y5N9</accession>
<sequence>MALDRSMPQSREIKIHDVWEALTSEFLLSVSDSSSDHLFFKALDVEDVDNDMDIFEMMCSLQDGDEVEVFVNHLVDEPDVVPPPPPKPLFLENICPRDLEESGASFNARPNFRVGEDHLNVEDPTSFFPTTSPFNITPLFTAASSAAALSVAAPNVAATTDAAVDDIDIDPVGFNFLEEKVEASDYSTEDSVESEGELDGDDDEEEYGSDVHEGRGNDREKAAPLKRSKVMGMSVFQAENGFKVLNPVMPSNKIYSTGQARVTRSADIAGNISYTPSTINKLK</sequence>
<name>A0A2G2Y5N9_CAPAN</name>
<dbReference type="Gramene" id="PHT65048">
    <property type="protein sequence ID" value="PHT65048"/>
    <property type="gene ID" value="T459_29473"/>
</dbReference>
<feature type="compositionally biased region" description="Basic and acidic residues" evidence="1">
    <location>
        <begin position="209"/>
        <end position="223"/>
    </location>
</feature>
<dbReference type="EMBL" id="AYRZ02000012">
    <property type="protein sequence ID" value="PHT65048.1"/>
    <property type="molecule type" value="Genomic_DNA"/>
</dbReference>
<organism evidence="2 3">
    <name type="scientific">Capsicum annuum</name>
    <name type="common">Capsicum pepper</name>
    <dbReference type="NCBI Taxonomy" id="4072"/>
    <lineage>
        <taxon>Eukaryota</taxon>
        <taxon>Viridiplantae</taxon>
        <taxon>Streptophyta</taxon>
        <taxon>Embryophyta</taxon>
        <taxon>Tracheophyta</taxon>
        <taxon>Spermatophyta</taxon>
        <taxon>Magnoliopsida</taxon>
        <taxon>eudicotyledons</taxon>
        <taxon>Gunneridae</taxon>
        <taxon>Pentapetalae</taxon>
        <taxon>asterids</taxon>
        <taxon>lamiids</taxon>
        <taxon>Solanales</taxon>
        <taxon>Solanaceae</taxon>
        <taxon>Solanoideae</taxon>
        <taxon>Capsiceae</taxon>
        <taxon>Capsicum</taxon>
    </lineage>
</organism>
<evidence type="ECO:0000256" key="1">
    <source>
        <dbReference type="SAM" id="MobiDB-lite"/>
    </source>
</evidence>
<keyword evidence="3" id="KW-1185">Reference proteome</keyword>
<evidence type="ECO:0000313" key="2">
    <source>
        <dbReference type="EMBL" id="PHT65048.1"/>
    </source>
</evidence>
<evidence type="ECO:0000313" key="3">
    <source>
        <dbReference type="Proteomes" id="UP000222542"/>
    </source>
</evidence>
<dbReference type="Proteomes" id="UP000222542">
    <property type="component" value="Unassembled WGS sequence"/>
</dbReference>